<dbReference type="InterPro" id="IPR050808">
    <property type="entry name" value="Phage_Integrase"/>
</dbReference>
<dbReference type="Gene3D" id="1.10.443.10">
    <property type="entry name" value="Intergrase catalytic core"/>
    <property type="match status" value="1"/>
</dbReference>
<dbReference type="GO" id="GO:0003677">
    <property type="term" value="F:DNA binding"/>
    <property type="evidence" value="ECO:0007669"/>
    <property type="project" value="UniProtKB-KW"/>
</dbReference>
<evidence type="ECO:0000256" key="2">
    <source>
        <dbReference type="ARBA" id="ARBA00022908"/>
    </source>
</evidence>
<dbReference type="InterPro" id="IPR013762">
    <property type="entry name" value="Integrase-like_cat_sf"/>
</dbReference>
<dbReference type="Gene3D" id="1.10.150.130">
    <property type="match status" value="1"/>
</dbReference>
<dbReference type="GO" id="GO:0006310">
    <property type="term" value="P:DNA recombination"/>
    <property type="evidence" value="ECO:0007669"/>
    <property type="project" value="UniProtKB-KW"/>
</dbReference>
<dbReference type="InterPro" id="IPR002104">
    <property type="entry name" value="Integrase_catalytic"/>
</dbReference>
<dbReference type="GO" id="GO:0015074">
    <property type="term" value="P:DNA integration"/>
    <property type="evidence" value="ECO:0007669"/>
    <property type="project" value="UniProtKB-KW"/>
</dbReference>
<organism evidence="7 8">
    <name type="scientific">Altererythrobacter lutimaris</name>
    <dbReference type="NCBI Taxonomy" id="2743979"/>
    <lineage>
        <taxon>Bacteria</taxon>
        <taxon>Pseudomonadati</taxon>
        <taxon>Pseudomonadota</taxon>
        <taxon>Alphaproteobacteria</taxon>
        <taxon>Sphingomonadales</taxon>
        <taxon>Erythrobacteraceae</taxon>
        <taxon>Altererythrobacter</taxon>
    </lineage>
</organism>
<name>A0A850HFN5_9SPHN</name>
<dbReference type="AlphaFoldDB" id="A0A850HFN5"/>
<gene>
    <name evidence="7" type="ORF">HUO12_13365</name>
</gene>
<dbReference type="SUPFAM" id="SSF56349">
    <property type="entry name" value="DNA breaking-rejoining enzymes"/>
    <property type="match status" value="1"/>
</dbReference>
<dbReference type="InterPro" id="IPR010998">
    <property type="entry name" value="Integrase_recombinase_N"/>
</dbReference>
<keyword evidence="8" id="KW-1185">Reference proteome</keyword>
<evidence type="ECO:0000256" key="3">
    <source>
        <dbReference type="ARBA" id="ARBA00023125"/>
    </source>
</evidence>
<dbReference type="Pfam" id="PF13356">
    <property type="entry name" value="Arm-DNA-bind_3"/>
    <property type="match status" value="1"/>
</dbReference>
<sequence>MPVEKLTQSVADAAGPGAIWDTEIKGLGLITRETGTKSWVVQKSGRKRWTLGRFPLMTCAEARRRARDTILTQPEQGATITLEQALAAHLKRMIRRGNSSMPLTEGEVRKYLGSWLGRPLAEITRGDCEARHDRLTVTAGDMTADRVMRHLRAIYNTALKKVDLPTNPTIAVEWHGSRRRDYPRLDLGALRLEEVNVVQRGAAITMLTTGLRKADCFSVRWSDIDFDKRTMHRPNPKGGEKRAFTLPLSTQTADLLEGLPRINEWAFPSFRAGAGHLAQLNRVLPNAHHLRAEYMALAVDLGVPTYQRKLLVNHSVPRMDVTDGYVAEPDVEMCRDHQQRISGYIFPLVMLDC</sequence>
<feature type="domain" description="Tyr recombinase" evidence="5">
    <location>
        <begin position="198"/>
        <end position="270"/>
    </location>
</feature>
<keyword evidence="2" id="KW-0229">DNA integration</keyword>
<dbReference type="Gene3D" id="3.30.160.390">
    <property type="entry name" value="Integrase, DNA-binding domain"/>
    <property type="match status" value="1"/>
</dbReference>
<dbReference type="PANTHER" id="PTHR30629:SF2">
    <property type="entry name" value="PROPHAGE INTEGRASE INTS-RELATED"/>
    <property type="match status" value="1"/>
</dbReference>
<dbReference type="Pfam" id="PF00589">
    <property type="entry name" value="Phage_integrase"/>
    <property type="match status" value="1"/>
</dbReference>
<keyword evidence="3" id="KW-0238">DNA-binding</keyword>
<dbReference type="InterPro" id="IPR025166">
    <property type="entry name" value="Integrase_DNA_bind_dom"/>
</dbReference>
<evidence type="ECO:0000313" key="8">
    <source>
        <dbReference type="Proteomes" id="UP000546031"/>
    </source>
</evidence>
<dbReference type="RefSeq" id="WP_176274068.1">
    <property type="nucleotide sequence ID" value="NZ_JABWTA010000001.1"/>
</dbReference>
<comment type="caution">
    <text evidence="7">The sequence shown here is derived from an EMBL/GenBank/DDBJ whole genome shotgun (WGS) entry which is preliminary data.</text>
</comment>
<evidence type="ECO:0000259" key="6">
    <source>
        <dbReference type="Pfam" id="PF13356"/>
    </source>
</evidence>
<dbReference type="PANTHER" id="PTHR30629">
    <property type="entry name" value="PROPHAGE INTEGRASE"/>
    <property type="match status" value="1"/>
</dbReference>
<accession>A0A850HFN5</accession>
<reference evidence="7 8" key="1">
    <citation type="submission" date="2020-06" db="EMBL/GenBank/DDBJ databases">
        <title>Altererythrobacter lutimaris sp. nov., a marine bacterium isolated from a tidal flat.</title>
        <authorList>
            <person name="Kim D."/>
            <person name="Yoo Y."/>
            <person name="Kim J.-J."/>
        </authorList>
    </citation>
    <scope>NUCLEOTIDE SEQUENCE [LARGE SCALE GENOMIC DNA]</scope>
    <source>
        <strain evidence="7 8">JGD-16</strain>
    </source>
</reference>
<dbReference type="InterPro" id="IPR011010">
    <property type="entry name" value="DNA_brk_join_enz"/>
</dbReference>
<dbReference type="Proteomes" id="UP000546031">
    <property type="component" value="Unassembled WGS sequence"/>
</dbReference>
<evidence type="ECO:0000313" key="7">
    <source>
        <dbReference type="EMBL" id="NVE95888.1"/>
    </source>
</evidence>
<protein>
    <submittedName>
        <fullName evidence="7">Integrase family protein</fullName>
    </submittedName>
</protein>
<feature type="domain" description="Integrase DNA-binding" evidence="6">
    <location>
        <begin position="10"/>
        <end position="68"/>
    </location>
</feature>
<comment type="similarity">
    <text evidence="1">Belongs to the 'phage' integrase family.</text>
</comment>
<dbReference type="InterPro" id="IPR038488">
    <property type="entry name" value="Integrase_DNA-bd_sf"/>
</dbReference>
<keyword evidence="4" id="KW-0233">DNA recombination</keyword>
<evidence type="ECO:0000256" key="4">
    <source>
        <dbReference type="ARBA" id="ARBA00023172"/>
    </source>
</evidence>
<evidence type="ECO:0000259" key="5">
    <source>
        <dbReference type="Pfam" id="PF00589"/>
    </source>
</evidence>
<proteinExistence type="inferred from homology"/>
<evidence type="ECO:0000256" key="1">
    <source>
        <dbReference type="ARBA" id="ARBA00008857"/>
    </source>
</evidence>
<dbReference type="EMBL" id="JABWTA010000001">
    <property type="protein sequence ID" value="NVE95888.1"/>
    <property type="molecule type" value="Genomic_DNA"/>
</dbReference>